<evidence type="ECO:0000256" key="3">
    <source>
        <dbReference type="ARBA" id="ARBA00023163"/>
    </source>
</evidence>
<dbReference type="PANTHER" id="PTHR30055">
    <property type="entry name" value="HTH-TYPE TRANSCRIPTIONAL REGULATOR RUTR"/>
    <property type="match status" value="1"/>
</dbReference>
<accession>S3CGE2</accession>
<dbReference type="Proteomes" id="UP000014400">
    <property type="component" value="Unassembled WGS sequence"/>
</dbReference>
<evidence type="ECO:0000256" key="1">
    <source>
        <dbReference type="ARBA" id="ARBA00023015"/>
    </source>
</evidence>
<dbReference type="SUPFAM" id="SSF48498">
    <property type="entry name" value="Tetracyclin repressor-like, C-terminal domain"/>
    <property type="match status" value="1"/>
</dbReference>
<feature type="compositionally biased region" description="Polar residues" evidence="5">
    <location>
        <begin position="1"/>
        <end position="12"/>
    </location>
</feature>
<reference evidence="7 8" key="1">
    <citation type="submission" date="2013-04" db="EMBL/GenBank/DDBJ databases">
        <title>The Genome Sequence of Sutterella wadsworthensis HGA0223.</title>
        <authorList>
            <consortium name="The Broad Institute Genomics Platform"/>
            <person name="Earl A."/>
            <person name="Ward D."/>
            <person name="Feldgarden M."/>
            <person name="Gevers D."/>
            <person name="Schmidt T.M."/>
            <person name="Dover J."/>
            <person name="Dai D."/>
            <person name="Walker B."/>
            <person name="Young S."/>
            <person name="Zeng Q."/>
            <person name="Gargeya S."/>
            <person name="Fitzgerald M."/>
            <person name="Haas B."/>
            <person name="Abouelleil A."/>
            <person name="Allen A.W."/>
            <person name="Alvarado L."/>
            <person name="Arachchi H.M."/>
            <person name="Berlin A.M."/>
            <person name="Chapman S.B."/>
            <person name="Gainer-Dewar J."/>
            <person name="Goldberg J."/>
            <person name="Griggs A."/>
            <person name="Gujja S."/>
            <person name="Hansen M."/>
            <person name="Howarth C."/>
            <person name="Imamovic A."/>
            <person name="Ireland A."/>
            <person name="Larimer J."/>
            <person name="McCowan C."/>
            <person name="Murphy C."/>
            <person name="Pearson M."/>
            <person name="Poon T.W."/>
            <person name="Priest M."/>
            <person name="Roberts A."/>
            <person name="Saif S."/>
            <person name="Shea T."/>
            <person name="Sisk P."/>
            <person name="Sykes S."/>
            <person name="Wortman J."/>
            <person name="Nusbaum C."/>
            <person name="Birren B."/>
        </authorList>
    </citation>
    <scope>NUCLEOTIDE SEQUENCE [LARGE SCALE GENOMIC DNA]</scope>
    <source>
        <strain evidence="7 8">HGA0223</strain>
    </source>
</reference>
<dbReference type="InterPro" id="IPR050109">
    <property type="entry name" value="HTH-type_TetR-like_transc_reg"/>
</dbReference>
<organism evidence="7 8">
    <name type="scientific">Sutterella wadsworthensis HGA0223</name>
    <dbReference type="NCBI Taxonomy" id="1203554"/>
    <lineage>
        <taxon>Bacteria</taxon>
        <taxon>Pseudomonadati</taxon>
        <taxon>Pseudomonadota</taxon>
        <taxon>Betaproteobacteria</taxon>
        <taxon>Burkholderiales</taxon>
        <taxon>Sutterellaceae</taxon>
        <taxon>Sutterella</taxon>
    </lineage>
</organism>
<dbReference type="InterPro" id="IPR001647">
    <property type="entry name" value="HTH_TetR"/>
</dbReference>
<dbReference type="HOGENOM" id="CLU_069356_1_3_4"/>
<evidence type="ECO:0000256" key="4">
    <source>
        <dbReference type="PROSITE-ProRule" id="PRU00335"/>
    </source>
</evidence>
<evidence type="ECO:0000259" key="6">
    <source>
        <dbReference type="PROSITE" id="PS50977"/>
    </source>
</evidence>
<protein>
    <recommendedName>
        <fullName evidence="6">HTH tetR-type domain-containing protein</fullName>
    </recommendedName>
</protein>
<evidence type="ECO:0000256" key="5">
    <source>
        <dbReference type="SAM" id="MobiDB-lite"/>
    </source>
</evidence>
<proteinExistence type="predicted"/>
<dbReference type="GO" id="GO:0000976">
    <property type="term" value="F:transcription cis-regulatory region binding"/>
    <property type="evidence" value="ECO:0007669"/>
    <property type="project" value="TreeGrafter"/>
</dbReference>
<comment type="caution">
    <text evidence="7">The sequence shown here is derived from an EMBL/GenBank/DDBJ whole genome shotgun (WGS) entry which is preliminary data.</text>
</comment>
<dbReference type="InterPro" id="IPR036271">
    <property type="entry name" value="Tet_transcr_reg_TetR-rel_C_sf"/>
</dbReference>
<evidence type="ECO:0000256" key="2">
    <source>
        <dbReference type="ARBA" id="ARBA00023125"/>
    </source>
</evidence>
<dbReference type="PROSITE" id="PS50977">
    <property type="entry name" value="HTH_TETR_2"/>
    <property type="match status" value="1"/>
</dbReference>
<dbReference type="Gene3D" id="1.10.357.10">
    <property type="entry name" value="Tetracycline Repressor, domain 2"/>
    <property type="match status" value="1"/>
</dbReference>
<dbReference type="STRING" id="1203554.HMPREF1476_01045"/>
<keyword evidence="3" id="KW-0804">Transcription</keyword>
<name>S3CGE2_9BURK</name>
<dbReference type="InterPro" id="IPR009057">
    <property type="entry name" value="Homeodomain-like_sf"/>
</dbReference>
<dbReference type="eggNOG" id="COG1309">
    <property type="taxonomic scope" value="Bacteria"/>
</dbReference>
<keyword evidence="2 4" id="KW-0238">DNA-binding</keyword>
<dbReference type="Pfam" id="PF00440">
    <property type="entry name" value="TetR_N"/>
    <property type="match status" value="1"/>
</dbReference>
<dbReference type="PATRIC" id="fig|1203554.3.peg.1068"/>
<sequence length="224" mass="24588">MDSSARPTQTEGTARRRGRRPASEVSGRSILLETAQRHFSRCGFGGTSLRAIARDADVTPALVCQLFGSKEGLYDALLEKLALDQQTQLTELVRLADLAERHPKAAFERWVQMLVQIGPAISDVPALLMHEVDPMPEEHDNGESRIPRITEKLVRPFKRASMPILRKALEAGIIRGTSPDLVFSLLMGAVSATLLAPQISGESPAANMDFRERAAENLLLLVLK</sequence>
<keyword evidence="1" id="KW-0805">Transcription regulation</keyword>
<dbReference type="RefSeq" id="WP_016474352.1">
    <property type="nucleotide sequence ID" value="NZ_KE150480.1"/>
</dbReference>
<feature type="domain" description="HTH tetR-type" evidence="6">
    <location>
        <begin position="25"/>
        <end position="85"/>
    </location>
</feature>
<gene>
    <name evidence="7" type="ORF">HMPREF1476_01045</name>
</gene>
<dbReference type="PANTHER" id="PTHR30055:SF234">
    <property type="entry name" value="HTH-TYPE TRANSCRIPTIONAL REGULATOR BETI"/>
    <property type="match status" value="1"/>
</dbReference>
<dbReference type="AlphaFoldDB" id="S3CGE2"/>
<evidence type="ECO:0000313" key="7">
    <source>
        <dbReference type="EMBL" id="EPD99589.1"/>
    </source>
</evidence>
<feature type="region of interest" description="Disordered" evidence="5">
    <location>
        <begin position="1"/>
        <end position="26"/>
    </location>
</feature>
<dbReference type="EMBL" id="ATCF01000015">
    <property type="protein sequence ID" value="EPD99589.1"/>
    <property type="molecule type" value="Genomic_DNA"/>
</dbReference>
<keyword evidence="8" id="KW-1185">Reference proteome</keyword>
<dbReference type="SUPFAM" id="SSF46689">
    <property type="entry name" value="Homeodomain-like"/>
    <property type="match status" value="1"/>
</dbReference>
<dbReference type="GO" id="GO:0003700">
    <property type="term" value="F:DNA-binding transcription factor activity"/>
    <property type="evidence" value="ECO:0007669"/>
    <property type="project" value="TreeGrafter"/>
</dbReference>
<feature type="DNA-binding region" description="H-T-H motif" evidence="4">
    <location>
        <begin position="48"/>
        <end position="67"/>
    </location>
</feature>
<evidence type="ECO:0000313" key="8">
    <source>
        <dbReference type="Proteomes" id="UP000014400"/>
    </source>
</evidence>